<dbReference type="EMBL" id="MU250557">
    <property type="protein sequence ID" value="KAG7441759.1"/>
    <property type="molecule type" value="Genomic_DNA"/>
</dbReference>
<keyword evidence="3" id="KW-1185">Reference proteome</keyword>
<dbReference type="PANTHER" id="PTHR21310">
    <property type="entry name" value="AMINOGLYCOSIDE PHOSPHOTRANSFERASE-RELATED-RELATED"/>
    <property type="match status" value="1"/>
</dbReference>
<protein>
    <recommendedName>
        <fullName evidence="1">Aminoglycoside phosphotransferase domain-containing protein</fullName>
    </recommendedName>
</protein>
<dbReference type="Pfam" id="PF01636">
    <property type="entry name" value="APH"/>
    <property type="match status" value="1"/>
</dbReference>
<evidence type="ECO:0000313" key="2">
    <source>
        <dbReference type="EMBL" id="KAG7441759.1"/>
    </source>
</evidence>
<comment type="caution">
    <text evidence="2">The sequence shown here is derived from an EMBL/GenBank/DDBJ whole genome shotgun (WGS) entry which is preliminary data.</text>
</comment>
<organism evidence="2 3">
    <name type="scientific">Guyanagaster necrorhizus</name>
    <dbReference type="NCBI Taxonomy" id="856835"/>
    <lineage>
        <taxon>Eukaryota</taxon>
        <taxon>Fungi</taxon>
        <taxon>Dikarya</taxon>
        <taxon>Basidiomycota</taxon>
        <taxon>Agaricomycotina</taxon>
        <taxon>Agaricomycetes</taxon>
        <taxon>Agaricomycetidae</taxon>
        <taxon>Agaricales</taxon>
        <taxon>Marasmiineae</taxon>
        <taxon>Physalacriaceae</taxon>
        <taxon>Guyanagaster</taxon>
    </lineage>
</organism>
<dbReference type="RefSeq" id="XP_043035259.1">
    <property type="nucleotide sequence ID" value="XM_043184475.1"/>
</dbReference>
<name>A0A9P7VJC9_9AGAR</name>
<dbReference type="GeneID" id="66106772"/>
<accession>A0A9P7VJC9</accession>
<dbReference type="SUPFAM" id="SSF56112">
    <property type="entry name" value="Protein kinase-like (PK-like)"/>
    <property type="match status" value="1"/>
</dbReference>
<reference evidence="2" key="1">
    <citation type="submission" date="2020-11" db="EMBL/GenBank/DDBJ databases">
        <title>Adaptations for nitrogen fixation in a non-lichenized fungal sporocarp promotes dispersal by wood-feeding termites.</title>
        <authorList>
            <consortium name="DOE Joint Genome Institute"/>
            <person name="Koch R.A."/>
            <person name="Yoon G."/>
            <person name="Arayal U."/>
            <person name="Lail K."/>
            <person name="Amirebrahimi M."/>
            <person name="Labutti K."/>
            <person name="Lipzen A."/>
            <person name="Riley R."/>
            <person name="Barry K."/>
            <person name="Henrissat B."/>
            <person name="Grigoriev I.V."/>
            <person name="Herr J.R."/>
            <person name="Aime M.C."/>
        </authorList>
    </citation>
    <scope>NUCLEOTIDE SEQUENCE</scope>
    <source>
        <strain evidence="2">MCA 3950</strain>
    </source>
</reference>
<dbReference type="OrthoDB" id="10003767at2759"/>
<proteinExistence type="predicted"/>
<dbReference type="AlphaFoldDB" id="A0A9P7VJC9"/>
<gene>
    <name evidence="2" type="ORF">BT62DRAFT_923163</name>
</gene>
<evidence type="ECO:0000313" key="3">
    <source>
        <dbReference type="Proteomes" id="UP000812287"/>
    </source>
</evidence>
<dbReference type="InterPro" id="IPR002575">
    <property type="entry name" value="Aminoglycoside_PTrfase"/>
</dbReference>
<dbReference type="PANTHER" id="PTHR21310:SF15">
    <property type="entry name" value="AMINOGLYCOSIDE PHOSPHOTRANSFERASE DOMAIN-CONTAINING PROTEIN"/>
    <property type="match status" value="1"/>
</dbReference>
<dbReference type="InterPro" id="IPR011009">
    <property type="entry name" value="Kinase-like_dom_sf"/>
</dbReference>
<dbReference type="Proteomes" id="UP000812287">
    <property type="component" value="Unassembled WGS sequence"/>
</dbReference>
<sequence>MAQIGLLITRVSHHWVNATCIPTRRKMRSEEATLRYLKRHMSIPVLDMSAYDTDIDGAVGGAWMIMELINGENASSIWESLSHKQKYKLSLAVGDQYQNMLSLRFNAIGSIDASKRCFFIGPMLLLQEETGDSHYRHHPHPIGLPTRATYVRSTDEISCSSDLAMDKTLITLDHPDFSIHNIIVRSDDPTVTTGIIDWEGAHIVPIWATNPTFMWPIFAPPEEQDHF</sequence>
<dbReference type="InterPro" id="IPR051678">
    <property type="entry name" value="AGP_Transferase"/>
</dbReference>
<dbReference type="Gene3D" id="3.90.1200.10">
    <property type="match status" value="1"/>
</dbReference>
<feature type="domain" description="Aminoglycoside phosphotransferase" evidence="1">
    <location>
        <begin position="24"/>
        <end position="206"/>
    </location>
</feature>
<evidence type="ECO:0000259" key="1">
    <source>
        <dbReference type="Pfam" id="PF01636"/>
    </source>
</evidence>